<name>A0A455ZEF3_9FLAO</name>
<reference evidence="1" key="2">
    <citation type="journal article" date="2014" name="PLoS ONE">
        <title>Insights from the genome annotation of Elizabethkingia anophelis from the malaria vector Anopheles gambiae.</title>
        <authorList>
            <person name="Kukutla P."/>
            <person name="Lindberg B.G."/>
            <person name="Pei D."/>
            <person name="Rayl M."/>
            <person name="Yu W."/>
            <person name="Steritz M."/>
            <person name="Faye I."/>
            <person name="Xu J."/>
        </authorList>
    </citation>
    <scope>NUCLEOTIDE SEQUENCE</scope>
</reference>
<protein>
    <submittedName>
        <fullName evidence="1">Uncharacterized protein</fullName>
    </submittedName>
</protein>
<proteinExistence type="predicted"/>
<dbReference type="EMBL" id="BK010601">
    <property type="protein sequence ID" value="DAC75243.1"/>
    <property type="molecule type" value="Genomic_DNA"/>
</dbReference>
<reference evidence="1" key="4">
    <citation type="journal article" date="2016" name="Sci. Rep.">
        <title>Genomic epidemiology and global diversity of the emerging bacterial pathogen Elizabethkingia anophelis.</title>
        <authorList>
            <person name="Breurec S."/>
            <person name="Criscuolo A."/>
            <person name="Diancourt L."/>
            <person name="Rendueles O."/>
            <person name="Vandenbogaert M."/>
            <person name="Passet V."/>
            <person name="Caro V."/>
            <person name="Rocha E.P."/>
            <person name="Touchon M."/>
            <person name="Brisse S."/>
        </authorList>
    </citation>
    <scope>NUCLEOTIDE SEQUENCE</scope>
</reference>
<organism evidence="1">
    <name type="scientific">Elizabethkingia anophelis</name>
    <dbReference type="NCBI Taxonomy" id="1117645"/>
    <lineage>
        <taxon>Bacteria</taxon>
        <taxon>Pseudomonadati</taxon>
        <taxon>Bacteroidota</taxon>
        <taxon>Flavobacteriia</taxon>
        <taxon>Flavobacteriales</taxon>
        <taxon>Weeksellaceae</taxon>
        <taxon>Elizabethkingia</taxon>
    </lineage>
</organism>
<accession>A0A455ZEF3</accession>
<dbReference type="AlphaFoldDB" id="A0A455ZEF3"/>
<evidence type="ECO:0000313" key="1">
    <source>
        <dbReference type="EMBL" id="DAC75243.1"/>
    </source>
</evidence>
<reference evidence="1" key="6">
    <citation type="journal article" date="2017" name="Nat. Commun.">
        <title>Evolutionary dynamics and genomic features of the Elizabethkingia anophelis 2015 to 2016 Wisconsin outbreak strain.</title>
        <authorList>
            <person name="Perrin A."/>
            <person name="Larsonneur E."/>
            <person name="Nicholson A.C."/>
            <person name="Edwards D.J."/>
            <person name="Gundlach K.M."/>
            <person name="Whitney A.M."/>
            <person name="Gulvik C.A."/>
            <person name="Bell M.E."/>
            <person name="Rendueles O."/>
            <person name="Cury J."/>
            <person name="Hugon P."/>
            <person name="Clermont D."/>
            <person name="Enouf V."/>
            <person name="Loparev V."/>
            <person name="Juieng P."/>
            <person name="Monson T."/>
            <person name="Warshauer D."/>
            <person name="Elbadawi L.I."/>
            <person name="Walters M.S."/>
            <person name="Crist M.B."/>
            <person name="Noble-Wang J."/>
            <person name="Borlaug G."/>
            <person name="Rocha E.P.C."/>
            <person name="Criscuolo A."/>
            <person name="Touchon M."/>
            <person name="Davis J.P."/>
            <person name="Holt K.E."/>
            <person name="McQuiston J.R."/>
            <person name="Brisse S."/>
        </authorList>
    </citation>
    <scope>NUCLEOTIDE SEQUENCE</scope>
</reference>
<reference evidence="1" key="8">
    <citation type="journal article" date="2018" name="J. ISSAAS">
        <title>In Silico Identification of Three Types of Integrative and Conjugative Elements (ICEs) in Elizabethkingia anophelis Strains Isolated from Around the World.</title>
        <authorList>
            <person name="Xu J."/>
            <person name="Pei D."/>
            <person name="Nicholson A."/>
            <person name="Lan Y."/>
            <person name="Xia Q."/>
        </authorList>
    </citation>
    <scope>NUCLEOTIDE SEQUENCE</scope>
</reference>
<reference evidence="1" key="5">
    <citation type="journal article" date="2017" name="Genome Announc.">
        <title>Complete Circularized Genome Sequences of Four Strains of Elizabethkingia anophelis, Including Two Novel Strains Isolated from Wild-Caught Anopheles sinensis.</title>
        <authorList>
            <person name="Pei D."/>
            <person name="Nicholson A.C."/>
            <person name="Jiang J."/>
            <person name="Chen H."/>
            <person name="Whitney A.M."/>
            <person name="Villarma A."/>
            <person name="Bell M."/>
            <person name="Humrighouse B."/>
            <person name="Rowe L.A."/>
            <person name="Sheth M."/>
            <person name="Batra D."/>
            <person name="Juieng P."/>
            <person name="Loparev V.N."/>
            <person name="McQuiston J.R."/>
            <person name="Lan Y."/>
            <person name="Ma Y."/>
            <person name="Xu J."/>
        </authorList>
    </citation>
    <scope>NUCLEOTIDE SEQUENCE</scope>
</reference>
<sequence length="38" mass="4296">MLRKQRGAYTNSLISNPFISSSRKMEEPDSVLAEIVVQ</sequence>
<reference evidence="1" key="3">
    <citation type="journal article" date="2016" name="Genome Announc.">
        <title>Complete Genome Sequences of Four Strains from the 2015-2016 Elizabethkingia anophelis Outbreak.</title>
        <authorList>
            <person name="Nicholson A.C."/>
            <person name="Whitney A.M."/>
            <person name="Emery B.D."/>
            <person name="Bell M.E."/>
            <person name="Gartin J.T."/>
            <person name="Humrighouse B.W."/>
            <person name="Loparev V.N."/>
            <person name="Batra D."/>
            <person name="Sheth M."/>
            <person name="Rowe L.A."/>
            <person name="Juieng P."/>
            <person name="Knipe K."/>
            <person name="Gulvik C."/>
            <person name="McQuiston J.R."/>
        </authorList>
    </citation>
    <scope>NUCLEOTIDE SEQUENCE</scope>
</reference>
<reference evidence="1" key="1">
    <citation type="journal article" date="2014" name="Genome Biol. Evol.">
        <title>Comparative genomic analysis of malaria mosquito vector-associated novel pathogen Elizabethkingia anophelis.</title>
        <authorList>
            <person name="Teo J."/>
            <person name="Tan S.Y."/>
            <person name="Liu Y."/>
            <person name="Tay M."/>
            <person name="Ding Y."/>
            <person name="Li Y."/>
            <person name="Kjelleberg S."/>
            <person name="Givskov M."/>
            <person name="Lin R.T."/>
            <person name="Yang L."/>
        </authorList>
    </citation>
    <scope>NUCLEOTIDE SEQUENCE</scope>
</reference>
<reference evidence="1" key="7">
    <citation type="journal article" date="2017" name="Sci. Rep.">
        <title>Genomic features, phylogenetic relationships, and comparative genomics of Elizabethkingia anophelis strain EM361-97 isolated in Taiwan.</title>
        <authorList>
            <person name="Lin J.N."/>
            <person name="Lai C.H."/>
            <person name="Yang C.H."/>
            <person name="Huang Y.H."/>
            <person name="Lin H.H."/>
        </authorList>
    </citation>
    <scope>NUCLEOTIDE SEQUENCE</scope>
</reference>
<gene>
    <name evidence="1" type="primary">ICEEaII(7)_F3543_93905_93789</name>
</gene>